<name>A0AC34QEH2_9BILA</name>
<evidence type="ECO:0000313" key="2">
    <source>
        <dbReference type="WBParaSite" id="JU765_v2.g15547.t1"/>
    </source>
</evidence>
<accession>A0AC34QEH2</accession>
<dbReference type="Proteomes" id="UP000887576">
    <property type="component" value="Unplaced"/>
</dbReference>
<reference evidence="2" key="1">
    <citation type="submission" date="2022-11" db="UniProtKB">
        <authorList>
            <consortium name="WormBaseParasite"/>
        </authorList>
    </citation>
    <scope>IDENTIFICATION</scope>
</reference>
<protein>
    <submittedName>
        <fullName evidence="2">39S ribosomal protein L18, mitochondrial</fullName>
    </submittedName>
</protein>
<organism evidence="1 2">
    <name type="scientific">Panagrolaimus sp. JU765</name>
    <dbReference type="NCBI Taxonomy" id="591449"/>
    <lineage>
        <taxon>Eukaryota</taxon>
        <taxon>Metazoa</taxon>
        <taxon>Ecdysozoa</taxon>
        <taxon>Nematoda</taxon>
        <taxon>Chromadorea</taxon>
        <taxon>Rhabditida</taxon>
        <taxon>Tylenchina</taxon>
        <taxon>Panagrolaimomorpha</taxon>
        <taxon>Panagrolaimoidea</taxon>
        <taxon>Panagrolaimidae</taxon>
        <taxon>Panagrolaimus</taxon>
    </lineage>
</organism>
<sequence length="178" mass="20513">MSSATKKFVATFVNRNPRNLEVTRVQRKPTGWDFEKNKAKKNFFYKAVLITSKHHTDAQIVHYQNGVVFSASTREPMISQQLHSNVDTSAAYNIGRVLADRCHKCGITACIPSTDEVEVARSERKKAFYNALQEAGIKLEEPPSVEHTHQNDPKFTWQRFEVKHTREDKLDENPEIRK</sequence>
<proteinExistence type="predicted"/>
<dbReference type="WBParaSite" id="JU765_v2.g15547.t1">
    <property type="protein sequence ID" value="JU765_v2.g15547.t1"/>
    <property type="gene ID" value="JU765_v2.g15547"/>
</dbReference>
<evidence type="ECO:0000313" key="1">
    <source>
        <dbReference type="Proteomes" id="UP000887576"/>
    </source>
</evidence>